<reference evidence="1 2" key="1">
    <citation type="submission" date="2019-08" db="EMBL/GenBank/DDBJ databases">
        <title>Bradymonadales sp. TMQ2.</title>
        <authorList>
            <person name="Liang Q."/>
        </authorList>
    </citation>
    <scope>NUCLEOTIDE SEQUENCE [LARGE SCALE GENOMIC DNA]</scope>
    <source>
        <strain evidence="1 2">TMQ2</strain>
    </source>
</reference>
<dbReference type="EMBL" id="VOSL01000005">
    <property type="protein sequence ID" value="TXD44253.1"/>
    <property type="molecule type" value="Genomic_DNA"/>
</dbReference>
<accession>A0A5C6XFN2</accession>
<evidence type="ECO:0000313" key="1">
    <source>
        <dbReference type="EMBL" id="TXD44253.1"/>
    </source>
</evidence>
<sequence length="293" mass="30910">MRAAWRAVIAMAVVMLIGGGAPGVAQARGGCGANAAIDFGVAGFCQRAVLMSALESGLSMGSYNGAGRFEAEGLRPGLSTLRVGGGLRLAGERLHRLQLHADGGLLLGGDTSSRVPLGALGLKGRAGVRWMVLEDLKLGFDRSLRASRRPYLEVVAHLRHASPEASQTLEPSPVAMLLASAGVHALKYMTYRDVVSLRLEGGYGSVGPEASLGVSWTRVEAMRWAAGLEAGVRLRSRGPQLRANVGIFSTWTLGSPHWALSAHLRSDWVGPVGAYRVGRVGPRLGVSLQRNFL</sequence>
<name>A0A5C6XFN2_9DELT</name>
<proteinExistence type="predicted"/>
<gene>
    <name evidence="1" type="ORF">FRC96_00760</name>
</gene>
<comment type="caution">
    <text evidence="1">The sequence shown here is derived from an EMBL/GenBank/DDBJ whole genome shotgun (WGS) entry which is preliminary data.</text>
</comment>
<dbReference type="AlphaFoldDB" id="A0A5C6XFN2"/>
<dbReference type="OrthoDB" id="5506496at2"/>
<dbReference type="RefSeq" id="WP_146972137.1">
    <property type="nucleotide sequence ID" value="NZ_VOSL01000005.1"/>
</dbReference>
<dbReference type="Proteomes" id="UP000321046">
    <property type="component" value="Unassembled WGS sequence"/>
</dbReference>
<organism evidence="1 2">
    <name type="scientific">Lujinxingia vulgaris</name>
    <dbReference type="NCBI Taxonomy" id="2600176"/>
    <lineage>
        <taxon>Bacteria</taxon>
        <taxon>Deltaproteobacteria</taxon>
        <taxon>Bradymonadales</taxon>
        <taxon>Lujinxingiaceae</taxon>
        <taxon>Lujinxingia</taxon>
    </lineage>
</organism>
<protein>
    <submittedName>
        <fullName evidence="1">Uncharacterized protein</fullName>
    </submittedName>
</protein>
<evidence type="ECO:0000313" key="2">
    <source>
        <dbReference type="Proteomes" id="UP000321046"/>
    </source>
</evidence>